<keyword evidence="4 6" id="KW-1133">Transmembrane helix</keyword>
<keyword evidence="8" id="KW-1185">Reference proteome</keyword>
<gene>
    <name evidence="7" type="ORF">SHI21_03625</name>
</gene>
<keyword evidence="3 6" id="KW-0812">Transmembrane</keyword>
<evidence type="ECO:0000313" key="7">
    <source>
        <dbReference type="EMBL" id="MEA9355271.1"/>
    </source>
</evidence>
<dbReference type="RefSeq" id="WP_323574758.1">
    <property type="nucleotide sequence ID" value="NZ_JAYGJQ010000001.1"/>
</dbReference>
<dbReference type="Pfam" id="PF01810">
    <property type="entry name" value="LysE"/>
    <property type="match status" value="1"/>
</dbReference>
<accession>A0ABU5VQE6</accession>
<dbReference type="PANTHER" id="PTHR30086">
    <property type="entry name" value="ARGININE EXPORTER PROTEIN ARGO"/>
    <property type="match status" value="1"/>
</dbReference>
<feature type="transmembrane region" description="Helical" evidence="6">
    <location>
        <begin position="6"/>
        <end position="26"/>
    </location>
</feature>
<keyword evidence="5 6" id="KW-0472">Membrane</keyword>
<name>A0ABU5VQE6_9BACT</name>
<evidence type="ECO:0000256" key="5">
    <source>
        <dbReference type="ARBA" id="ARBA00023136"/>
    </source>
</evidence>
<dbReference type="EMBL" id="JAYGJQ010000001">
    <property type="protein sequence ID" value="MEA9355271.1"/>
    <property type="molecule type" value="Genomic_DNA"/>
</dbReference>
<organism evidence="7 8">
    <name type="scientific">Bacteriovorax antarcticus</name>
    <dbReference type="NCBI Taxonomy" id="3088717"/>
    <lineage>
        <taxon>Bacteria</taxon>
        <taxon>Pseudomonadati</taxon>
        <taxon>Bdellovibrionota</taxon>
        <taxon>Bacteriovoracia</taxon>
        <taxon>Bacteriovoracales</taxon>
        <taxon>Bacteriovoracaceae</taxon>
        <taxon>Bacteriovorax</taxon>
    </lineage>
</organism>
<feature type="transmembrane region" description="Helical" evidence="6">
    <location>
        <begin position="70"/>
        <end position="90"/>
    </location>
</feature>
<dbReference type="InterPro" id="IPR001123">
    <property type="entry name" value="LeuE-type"/>
</dbReference>
<reference evidence="7 8" key="1">
    <citation type="submission" date="2023-11" db="EMBL/GenBank/DDBJ databases">
        <title>A Novel Polar Bacteriovorax (B. antarcticus) Isolated from the Biocrust in Antarctica.</title>
        <authorList>
            <person name="Mun W."/>
            <person name="Choi S.Y."/>
            <person name="Mitchell R.J."/>
        </authorList>
    </citation>
    <scope>NUCLEOTIDE SEQUENCE [LARGE SCALE GENOMIC DNA]</scope>
    <source>
        <strain evidence="7 8">PP10</strain>
    </source>
</reference>
<dbReference type="Proteomes" id="UP001302274">
    <property type="component" value="Unassembled WGS sequence"/>
</dbReference>
<comment type="caution">
    <text evidence="7">The sequence shown here is derived from an EMBL/GenBank/DDBJ whole genome shotgun (WGS) entry which is preliminary data.</text>
</comment>
<evidence type="ECO:0000313" key="8">
    <source>
        <dbReference type="Proteomes" id="UP001302274"/>
    </source>
</evidence>
<feature type="transmembrane region" description="Helical" evidence="6">
    <location>
        <begin position="146"/>
        <end position="168"/>
    </location>
</feature>
<protein>
    <submittedName>
        <fullName evidence="7">LysE family transporter</fullName>
    </submittedName>
</protein>
<comment type="subcellular location">
    <subcellularLocation>
        <location evidence="1">Cell membrane</location>
        <topology evidence="1">Multi-pass membrane protein</topology>
    </subcellularLocation>
</comment>
<feature type="transmembrane region" description="Helical" evidence="6">
    <location>
        <begin position="111"/>
        <end position="134"/>
    </location>
</feature>
<evidence type="ECO:0000256" key="6">
    <source>
        <dbReference type="SAM" id="Phobius"/>
    </source>
</evidence>
<sequence length="211" mass="23846">MIALPLGFLIGFLMCIPVGPINVWVVNTLIKHNFRSAFSIAVGGSIMDFVYFMVILTGLSFFTFSHQTSLVLKIVGVLFLFLFGLKEIIAKEKGMEISEEENKKKPHAASFFLLGVLIYTSNPTLIATMSGLAAVIKSWHAFDFNFLNYFLLSLGVGVGSASWFYFLLKMVQRYQNRIPKKFFYHFGRASGVLIVLFSLIMAFNVYKEVYL</sequence>
<feature type="transmembrane region" description="Helical" evidence="6">
    <location>
        <begin position="189"/>
        <end position="206"/>
    </location>
</feature>
<evidence type="ECO:0000256" key="1">
    <source>
        <dbReference type="ARBA" id="ARBA00004651"/>
    </source>
</evidence>
<feature type="transmembrane region" description="Helical" evidence="6">
    <location>
        <begin position="38"/>
        <end position="64"/>
    </location>
</feature>
<evidence type="ECO:0000256" key="4">
    <source>
        <dbReference type="ARBA" id="ARBA00022989"/>
    </source>
</evidence>
<evidence type="ECO:0000256" key="2">
    <source>
        <dbReference type="ARBA" id="ARBA00022475"/>
    </source>
</evidence>
<keyword evidence="2" id="KW-1003">Cell membrane</keyword>
<evidence type="ECO:0000256" key="3">
    <source>
        <dbReference type="ARBA" id="ARBA00022692"/>
    </source>
</evidence>
<proteinExistence type="predicted"/>
<dbReference type="PANTHER" id="PTHR30086:SF20">
    <property type="entry name" value="ARGININE EXPORTER PROTEIN ARGO-RELATED"/>
    <property type="match status" value="1"/>
</dbReference>